<keyword evidence="2" id="KW-1185">Reference proteome</keyword>
<organism evidence="1 2">
    <name type="scientific">Petrolisthes cinctipes</name>
    <name type="common">Flat porcelain crab</name>
    <dbReference type="NCBI Taxonomy" id="88211"/>
    <lineage>
        <taxon>Eukaryota</taxon>
        <taxon>Metazoa</taxon>
        <taxon>Ecdysozoa</taxon>
        <taxon>Arthropoda</taxon>
        <taxon>Crustacea</taxon>
        <taxon>Multicrustacea</taxon>
        <taxon>Malacostraca</taxon>
        <taxon>Eumalacostraca</taxon>
        <taxon>Eucarida</taxon>
        <taxon>Decapoda</taxon>
        <taxon>Pleocyemata</taxon>
        <taxon>Anomura</taxon>
        <taxon>Galatheoidea</taxon>
        <taxon>Porcellanidae</taxon>
        <taxon>Petrolisthes</taxon>
    </lineage>
</organism>
<evidence type="ECO:0000313" key="1">
    <source>
        <dbReference type="EMBL" id="KAK3895897.1"/>
    </source>
</evidence>
<evidence type="ECO:0000313" key="2">
    <source>
        <dbReference type="Proteomes" id="UP001286313"/>
    </source>
</evidence>
<reference evidence="1" key="1">
    <citation type="submission" date="2023-10" db="EMBL/GenBank/DDBJ databases">
        <title>Genome assemblies of two species of porcelain crab, Petrolisthes cinctipes and Petrolisthes manimaculis (Anomura: Porcellanidae).</title>
        <authorList>
            <person name="Angst P."/>
        </authorList>
    </citation>
    <scope>NUCLEOTIDE SEQUENCE</scope>
    <source>
        <strain evidence="1">PB745_01</strain>
        <tissue evidence="1">Gill</tissue>
    </source>
</reference>
<comment type="caution">
    <text evidence="1">The sequence shown here is derived from an EMBL/GenBank/DDBJ whole genome shotgun (WGS) entry which is preliminary data.</text>
</comment>
<proteinExistence type="predicted"/>
<name>A0AAE1L5D5_PETCI</name>
<accession>A0AAE1L5D5</accession>
<gene>
    <name evidence="1" type="ORF">Pcinc_000505</name>
</gene>
<protein>
    <submittedName>
        <fullName evidence="1">Uncharacterized protein</fullName>
    </submittedName>
</protein>
<sequence>MAPVITDINPNSLKGLNKDNNNICTLEATVITGLEDIAGDECREKLGVEAVLARGRVFIDVHVSQVPQVLKFRSVDNINE</sequence>
<dbReference type="EMBL" id="JAWQEG010000030">
    <property type="protein sequence ID" value="KAK3895897.1"/>
    <property type="molecule type" value="Genomic_DNA"/>
</dbReference>
<dbReference type="Proteomes" id="UP001286313">
    <property type="component" value="Unassembled WGS sequence"/>
</dbReference>
<dbReference type="AlphaFoldDB" id="A0AAE1L5D5"/>